<feature type="transmembrane region" description="Helical" evidence="2">
    <location>
        <begin position="105"/>
        <end position="125"/>
    </location>
</feature>
<dbReference type="EMBL" id="KQ257452">
    <property type="protein sequence ID" value="KND03087.1"/>
    <property type="molecule type" value="Genomic_DNA"/>
</dbReference>
<dbReference type="OrthoDB" id="2152161at2759"/>
<feature type="transmembrane region" description="Helical" evidence="2">
    <location>
        <begin position="34"/>
        <end position="62"/>
    </location>
</feature>
<dbReference type="AlphaFoldDB" id="A0A0L0HPT3"/>
<organism evidence="3 4">
    <name type="scientific">Spizellomyces punctatus (strain DAOM BR117)</name>
    <dbReference type="NCBI Taxonomy" id="645134"/>
    <lineage>
        <taxon>Eukaryota</taxon>
        <taxon>Fungi</taxon>
        <taxon>Fungi incertae sedis</taxon>
        <taxon>Chytridiomycota</taxon>
        <taxon>Chytridiomycota incertae sedis</taxon>
        <taxon>Chytridiomycetes</taxon>
        <taxon>Spizellomycetales</taxon>
        <taxon>Spizellomycetaceae</taxon>
        <taxon>Spizellomyces</taxon>
    </lineage>
</organism>
<dbReference type="InParanoid" id="A0A0L0HPT3"/>
<feature type="transmembrane region" description="Helical" evidence="2">
    <location>
        <begin position="74"/>
        <end position="99"/>
    </location>
</feature>
<feature type="compositionally biased region" description="Polar residues" evidence="1">
    <location>
        <begin position="258"/>
        <end position="272"/>
    </location>
</feature>
<gene>
    <name evidence="3" type="ORF">SPPG_02151</name>
</gene>
<keyword evidence="2" id="KW-0472">Membrane</keyword>
<keyword evidence="2" id="KW-1133">Transmembrane helix</keyword>
<sequence length="368" mass="40984">MSTDVACGVFDGDLNGYSLIFSFMQSSTCVKSKFLFGLALANSILCSLTIVTVAGIIVHEFYRNGIGWSNAVQVYSLGILTAGASFILSVSDIAGIAWLNSIGWYSAYIFGVTLESFVIMLWARISLNLMEVRMLFEGTEEQQILNRFLQNLKDGIYKSRVALHIILIPIFIVRIVLHDNQNQRPYNIVTLVHICFLIPWFLSFAVIVRKFAENLATTVEQTVSDIGNAERISKRYLRSTLTTSIGSPRRPSEPPKSAFSSDSISPTTAGTQHSFRALNGDRLTLLKTYPRKIRFLGRLIIFDKLCFSAAFVSFMIYGSLELTGHRPTPMWNLIGHYVFTVPAGILLVWLCVVYQFSVANNNSGAIVA</sequence>
<accession>A0A0L0HPT3</accession>
<feature type="transmembrane region" description="Helical" evidence="2">
    <location>
        <begin position="161"/>
        <end position="177"/>
    </location>
</feature>
<protein>
    <submittedName>
        <fullName evidence="3">Uncharacterized protein</fullName>
    </submittedName>
</protein>
<evidence type="ECO:0000256" key="2">
    <source>
        <dbReference type="SAM" id="Phobius"/>
    </source>
</evidence>
<evidence type="ECO:0000313" key="4">
    <source>
        <dbReference type="Proteomes" id="UP000053201"/>
    </source>
</evidence>
<feature type="transmembrane region" description="Helical" evidence="2">
    <location>
        <begin position="337"/>
        <end position="356"/>
    </location>
</feature>
<feature type="region of interest" description="Disordered" evidence="1">
    <location>
        <begin position="243"/>
        <end position="272"/>
    </location>
</feature>
<dbReference type="VEuPathDB" id="FungiDB:SPPG_02151"/>
<reference evidence="3 4" key="1">
    <citation type="submission" date="2009-08" db="EMBL/GenBank/DDBJ databases">
        <title>The Genome Sequence of Spizellomyces punctatus strain DAOM BR117.</title>
        <authorList>
            <consortium name="The Broad Institute Genome Sequencing Platform"/>
            <person name="Russ C."/>
            <person name="Cuomo C."/>
            <person name="Shea T."/>
            <person name="Young S.K."/>
            <person name="Zeng Q."/>
            <person name="Koehrsen M."/>
            <person name="Haas B."/>
            <person name="Borodovsky M."/>
            <person name="Guigo R."/>
            <person name="Alvarado L."/>
            <person name="Berlin A."/>
            <person name="Bochicchio J."/>
            <person name="Borenstein D."/>
            <person name="Chapman S."/>
            <person name="Chen Z."/>
            <person name="Engels R."/>
            <person name="Freedman E."/>
            <person name="Gellesch M."/>
            <person name="Goldberg J."/>
            <person name="Griggs A."/>
            <person name="Gujja S."/>
            <person name="Heiman D."/>
            <person name="Hepburn T."/>
            <person name="Howarth C."/>
            <person name="Jen D."/>
            <person name="Larson L."/>
            <person name="Lewis B."/>
            <person name="Mehta T."/>
            <person name="Park D."/>
            <person name="Pearson M."/>
            <person name="Roberts A."/>
            <person name="Saif S."/>
            <person name="Shenoy N."/>
            <person name="Sisk P."/>
            <person name="Stolte C."/>
            <person name="Sykes S."/>
            <person name="Thomson T."/>
            <person name="Walk T."/>
            <person name="White J."/>
            <person name="Yandava C."/>
            <person name="Burger G."/>
            <person name="Gray M.W."/>
            <person name="Holland P.W.H."/>
            <person name="King N."/>
            <person name="Lang F.B.F."/>
            <person name="Roger A.J."/>
            <person name="Ruiz-Trillo I."/>
            <person name="Lander E."/>
            <person name="Nusbaum C."/>
        </authorList>
    </citation>
    <scope>NUCLEOTIDE SEQUENCE [LARGE SCALE GENOMIC DNA]</scope>
    <source>
        <strain evidence="3 4">DAOM BR117</strain>
    </source>
</reference>
<feature type="transmembrane region" description="Helical" evidence="2">
    <location>
        <begin position="189"/>
        <end position="208"/>
    </location>
</feature>
<proteinExistence type="predicted"/>
<dbReference type="Proteomes" id="UP000053201">
    <property type="component" value="Unassembled WGS sequence"/>
</dbReference>
<name>A0A0L0HPT3_SPIPD</name>
<evidence type="ECO:0000313" key="3">
    <source>
        <dbReference type="EMBL" id="KND03087.1"/>
    </source>
</evidence>
<dbReference type="RefSeq" id="XP_016611126.1">
    <property type="nucleotide sequence ID" value="XM_016750452.1"/>
</dbReference>
<feature type="transmembrane region" description="Helical" evidence="2">
    <location>
        <begin position="295"/>
        <end position="317"/>
    </location>
</feature>
<evidence type="ECO:0000256" key="1">
    <source>
        <dbReference type="SAM" id="MobiDB-lite"/>
    </source>
</evidence>
<keyword evidence="4" id="KW-1185">Reference proteome</keyword>
<keyword evidence="2" id="KW-0812">Transmembrane</keyword>
<dbReference type="GeneID" id="27685762"/>